<dbReference type="GO" id="GO:0000156">
    <property type="term" value="F:phosphorelay response regulator activity"/>
    <property type="evidence" value="ECO:0007669"/>
    <property type="project" value="InterPro"/>
</dbReference>
<dbReference type="PROSITE" id="PS50110">
    <property type="entry name" value="RESPONSE_REGULATORY"/>
    <property type="match status" value="1"/>
</dbReference>
<sequence>MMRINIAICDDEQKSLQMIQKELYHIADKLKIEIETYAYKEGKKVLDLIYNEKEDFDVLFLDIDMPDVSGLEVAKKLRQKHLDIILIFISAYEQYVFESIEYNPFRYIRKNRIEKELMPCLKAAYQRLEEMQDSYMIVKTGEAEVRVKHSDIMYFETSARKIGIHLKNGEVLFVRKTIKELYEELNDEHFIKIHSGCVANAKYIGKYSNHDITLDNGEHLIVSRTRIKSVKIALMNYWGNQV</sequence>
<dbReference type="SUPFAM" id="SSF52172">
    <property type="entry name" value="CheY-like"/>
    <property type="match status" value="1"/>
</dbReference>
<dbReference type="Gene3D" id="3.40.50.2300">
    <property type="match status" value="1"/>
</dbReference>
<feature type="domain" description="Response regulatory" evidence="4">
    <location>
        <begin position="5"/>
        <end position="125"/>
    </location>
</feature>
<evidence type="ECO:0000256" key="1">
    <source>
        <dbReference type="ARBA" id="ARBA00018672"/>
    </source>
</evidence>
<feature type="domain" description="HTH LytTR-type" evidence="5">
    <location>
        <begin position="136"/>
        <end position="236"/>
    </location>
</feature>
<dbReference type="GO" id="GO:0003677">
    <property type="term" value="F:DNA binding"/>
    <property type="evidence" value="ECO:0007669"/>
    <property type="project" value="InterPro"/>
</dbReference>
<evidence type="ECO:0000259" key="4">
    <source>
        <dbReference type="PROSITE" id="PS50110"/>
    </source>
</evidence>
<dbReference type="Gene3D" id="2.40.50.1020">
    <property type="entry name" value="LytTr DNA-binding domain"/>
    <property type="match status" value="1"/>
</dbReference>
<dbReference type="Proteomes" id="UP000095564">
    <property type="component" value="Unassembled WGS sequence"/>
</dbReference>
<dbReference type="AlphaFoldDB" id="A0A174JX11"/>
<dbReference type="Pfam" id="PF00072">
    <property type="entry name" value="Response_reg"/>
    <property type="match status" value="1"/>
</dbReference>
<proteinExistence type="predicted"/>
<evidence type="ECO:0000256" key="3">
    <source>
        <dbReference type="PROSITE-ProRule" id="PRU00169"/>
    </source>
</evidence>
<organism evidence="6 7">
    <name type="scientific">Anaerostipes hadrus</name>
    <dbReference type="NCBI Taxonomy" id="649756"/>
    <lineage>
        <taxon>Bacteria</taxon>
        <taxon>Bacillati</taxon>
        <taxon>Bacillota</taxon>
        <taxon>Clostridia</taxon>
        <taxon>Lachnospirales</taxon>
        <taxon>Lachnospiraceae</taxon>
        <taxon>Anaerostipes</taxon>
    </lineage>
</organism>
<evidence type="ECO:0000259" key="5">
    <source>
        <dbReference type="PROSITE" id="PS50930"/>
    </source>
</evidence>
<dbReference type="InterPro" id="IPR007492">
    <property type="entry name" value="LytTR_DNA-bd_dom"/>
</dbReference>
<dbReference type="SMART" id="SM00448">
    <property type="entry name" value="REC"/>
    <property type="match status" value="1"/>
</dbReference>
<name>A0A174JX11_ANAHA</name>
<dbReference type="PROSITE" id="PS50930">
    <property type="entry name" value="HTH_LYTTR"/>
    <property type="match status" value="1"/>
</dbReference>
<evidence type="ECO:0000313" key="6">
    <source>
        <dbReference type="EMBL" id="CUP01559.1"/>
    </source>
</evidence>
<dbReference type="EMBL" id="CZAU01000002">
    <property type="protein sequence ID" value="CUP01559.1"/>
    <property type="molecule type" value="Genomic_DNA"/>
</dbReference>
<accession>A0A174JX11</accession>
<dbReference type="PANTHER" id="PTHR37299">
    <property type="entry name" value="TRANSCRIPTIONAL REGULATOR-RELATED"/>
    <property type="match status" value="1"/>
</dbReference>
<comment type="function">
    <text evidence="2">May play the central regulatory role in sporulation. It may be an element of the effector pathway responsible for the activation of sporulation genes in response to nutritional stress. Spo0A may act in concert with spo0H (a sigma factor) to control the expression of some genes that are critical to the sporulation process.</text>
</comment>
<dbReference type="RefSeq" id="WP_226816109.1">
    <property type="nucleotide sequence ID" value="NZ_CZAU01000002.1"/>
</dbReference>
<dbReference type="PANTHER" id="PTHR37299:SF1">
    <property type="entry name" value="STAGE 0 SPORULATION PROTEIN A HOMOLOG"/>
    <property type="match status" value="1"/>
</dbReference>
<evidence type="ECO:0000313" key="7">
    <source>
        <dbReference type="Proteomes" id="UP000095564"/>
    </source>
</evidence>
<dbReference type="InterPro" id="IPR046947">
    <property type="entry name" value="LytR-like"/>
</dbReference>
<dbReference type="SMART" id="SM00850">
    <property type="entry name" value="LytTR"/>
    <property type="match status" value="1"/>
</dbReference>
<evidence type="ECO:0000256" key="2">
    <source>
        <dbReference type="ARBA" id="ARBA00024867"/>
    </source>
</evidence>
<dbReference type="InterPro" id="IPR011006">
    <property type="entry name" value="CheY-like_superfamily"/>
</dbReference>
<gene>
    <name evidence="6" type="primary">yehT</name>
    <name evidence="6" type="ORF">ERS852520_00420</name>
</gene>
<feature type="modified residue" description="4-aspartylphosphate" evidence="3">
    <location>
        <position position="62"/>
    </location>
</feature>
<protein>
    <recommendedName>
        <fullName evidence="1">Stage 0 sporulation protein A homolog</fullName>
    </recommendedName>
</protein>
<dbReference type="InterPro" id="IPR001789">
    <property type="entry name" value="Sig_transdc_resp-reg_receiver"/>
</dbReference>
<keyword evidence="3" id="KW-0597">Phosphoprotein</keyword>
<reference evidence="6 7" key="1">
    <citation type="submission" date="2015-09" db="EMBL/GenBank/DDBJ databases">
        <authorList>
            <consortium name="Pathogen Informatics"/>
        </authorList>
    </citation>
    <scope>NUCLEOTIDE SEQUENCE [LARGE SCALE GENOMIC DNA]</scope>
    <source>
        <strain evidence="6 7">2789STDY5834908</strain>
    </source>
</reference>
<dbReference type="Pfam" id="PF04397">
    <property type="entry name" value="LytTR"/>
    <property type="match status" value="1"/>
</dbReference>